<dbReference type="PROSITE" id="PS51192">
    <property type="entry name" value="HELICASE_ATP_BIND_1"/>
    <property type="match status" value="1"/>
</dbReference>
<evidence type="ECO:0000259" key="11">
    <source>
        <dbReference type="PROSITE" id="PS51192"/>
    </source>
</evidence>
<dbReference type="NCBIfam" id="TIGR00348">
    <property type="entry name" value="hsdR"/>
    <property type="match status" value="1"/>
</dbReference>
<dbReference type="PANTHER" id="PTHR30195">
    <property type="entry name" value="TYPE I SITE-SPECIFIC DEOXYRIBONUCLEASE PROTEIN SUBUNIT M AND R"/>
    <property type="match status" value="1"/>
</dbReference>
<dbReference type="RefSeq" id="WP_317136981.1">
    <property type="nucleotide sequence ID" value="NZ_CP043875.1"/>
</dbReference>
<keyword evidence="10" id="KW-0238">DNA-binding</keyword>
<evidence type="ECO:0000313" key="12">
    <source>
        <dbReference type="EMBL" id="WOF15410.1"/>
    </source>
</evidence>
<evidence type="ECO:0000256" key="10">
    <source>
        <dbReference type="ARBA" id="ARBA00023125"/>
    </source>
</evidence>
<dbReference type="InterPro" id="IPR027417">
    <property type="entry name" value="P-loop_NTPase"/>
</dbReference>
<dbReference type="Gene3D" id="3.90.1570.50">
    <property type="match status" value="1"/>
</dbReference>
<dbReference type="EC" id="3.1.21.3" evidence="3"/>
<dbReference type="GO" id="GO:0003677">
    <property type="term" value="F:DNA binding"/>
    <property type="evidence" value="ECO:0007669"/>
    <property type="project" value="UniProtKB-KW"/>
</dbReference>
<dbReference type="InterPro" id="IPR051268">
    <property type="entry name" value="Type-I_R_enzyme_R_subunit"/>
</dbReference>
<keyword evidence="8" id="KW-0378">Hydrolase</keyword>
<dbReference type="KEGG" id="mefw:F1737_01275"/>
<feature type="domain" description="Helicase ATP-binding" evidence="11">
    <location>
        <begin position="287"/>
        <end position="451"/>
    </location>
</feature>
<evidence type="ECO:0000256" key="9">
    <source>
        <dbReference type="ARBA" id="ARBA00022840"/>
    </source>
</evidence>
<proteinExistence type="inferred from homology"/>
<dbReference type="InterPro" id="IPR004473">
    <property type="entry name" value="Restrct_endonuc_typeI_HsdR"/>
</dbReference>
<dbReference type="GO" id="GO:0005524">
    <property type="term" value="F:ATP binding"/>
    <property type="evidence" value="ECO:0007669"/>
    <property type="project" value="UniProtKB-KW"/>
</dbReference>
<dbReference type="Pfam" id="PF04313">
    <property type="entry name" value="HSDR_N"/>
    <property type="match status" value="1"/>
</dbReference>
<gene>
    <name evidence="12" type="ORF">F1737_01275</name>
</gene>
<dbReference type="InterPro" id="IPR007409">
    <property type="entry name" value="Restrct_endonuc_type1_HsdR_N"/>
</dbReference>
<dbReference type="SUPFAM" id="SSF52540">
    <property type="entry name" value="P-loop containing nucleoside triphosphate hydrolases"/>
    <property type="match status" value="2"/>
</dbReference>
<dbReference type="EMBL" id="CP043875">
    <property type="protein sequence ID" value="WOF15410.1"/>
    <property type="molecule type" value="Genomic_DNA"/>
</dbReference>
<comment type="similarity">
    <text evidence="2">Belongs to the HsdR family.</text>
</comment>
<reference evidence="12 13" key="1">
    <citation type="submission" date="2019-09" db="EMBL/GenBank/DDBJ databases">
        <title>The complete genome of Methanoplanus sp. FWC-SCC4.</title>
        <authorList>
            <person name="Chen S.-C."/>
            <person name="Zhou Y.-Z."/>
            <person name="Lai M.-C."/>
        </authorList>
    </citation>
    <scope>NUCLEOTIDE SEQUENCE [LARGE SCALE GENOMIC DNA]</scope>
    <source>
        <strain evidence="12 13">FWC-SCC4</strain>
    </source>
</reference>
<dbReference type="GeneID" id="85228759"/>
<evidence type="ECO:0000256" key="8">
    <source>
        <dbReference type="ARBA" id="ARBA00022801"/>
    </source>
</evidence>
<comment type="catalytic activity">
    <reaction evidence="1">
        <text>Endonucleolytic cleavage of DNA to give random double-stranded fragments with terminal 5'-phosphates, ATP is simultaneously hydrolyzed.</text>
        <dbReference type="EC" id="3.1.21.3"/>
    </reaction>
</comment>
<dbReference type="Pfam" id="PF18766">
    <property type="entry name" value="SWI2_SNF2"/>
    <property type="match status" value="1"/>
</dbReference>
<accession>A0AA97F9P8</accession>
<dbReference type="Pfam" id="PF11867">
    <property type="entry name" value="T1RH-like_C"/>
    <property type="match status" value="1"/>
</dbReference>
<evidence type="ECO:0000256" key="6">
    <source>
        <dbReference type="ARBA" id="ARBA00022747"/>
    </source>
</evidence>
<dbReference type="InterPro" id="IPR021810">
    <property type="entry name" value="T1RH-like_C"/>
</dbReference>
<dbReference type="CDD" id="cd22332">
    <property type="entry name" value="HsdR_N"/>
    <property type="match status" value="1"/>
</dbReference>
<evidence type="ECO:0000256" key="7">
    <source>
        <dbReference type="ARBA" id="ARBA00022759"/>
    </source>
</evidence>
<dbReference type="Proteomes" id="UP001301797">
    <property type="component" value="Chromosome"/>
</dbReference>
<dbReference type="SMART" id="SM00487">
    <property type="entry name" value="DEXDc"/>
    <property type="match status" value="1"/>
</dbReference>
<dbReference type="Pfam" id="PF22679">
    <property type="entry name" value="T1R_D3-like"/>
    <property type="match status" value="1"/>
</dbReference>
<evidence type="ECO:0000256" key="3">
    <source>
        <dbReference type="ARBA" id="ARBA00012654"/>
    </source>
</evidence>
<dbReference type="GO" id="GO:0009307">
    <property type="term" value="P:DNA restriction-modification system"/>
    <property type="evidence" value="ECO:0007669"/>
    <property type="project" value="UniProtKB-KW"/>
</dbReference>
<protein>
    <recommendedName>
        <fullName evidence="3">type I site-specific deoxyribonuclease</fullName>
        <ecNumber evidence="3">3.1.21.3</ecNumber>
    </recommendedName>
</protein>
<dbReference type="GO" id="GO:0120545">
    <property type="term" value="F:nucleic acid conformation isomerase activity"/>
    <property type="evidence" value="ECO:0007669"/>
    <property type="project" value="UniProtKB-ARBA"/>
</dbReference>
<keyword evidence="7 12" id="KW-0255">Endonuclease</keyword>
<evidence type="ECO:0000256" key="1">
    <source>
        <dbReference type="ARBA" id="ARBA00000851"/>
    </source>
</evidence>
<keyword evidence="6" id="KW-0680">Restriction system</keyword>
<dbReference type="Gene3D" id="3.40.50.300">
    <property type="entry name" value="P-loop containing nucleotide triphosphate hydrolases"/>
    <property type="match status" value="2"/>
</dbReference>
<dbReference type="REBASE" id="766910">
    <property type="entry name" value="MspC4ORF1295P"/>
</dbReference>
<evidence type="ECO:0000256" key="5">
    <source>
        <dbReference type="ARBA" id="ARBA00022741"/>
    </source>
</evidence>
<dbReference type="PANTHER" id="PTHR30195:SF15">
    <property type="entry name" value="TYPE I RESTRICTION ENZYME HINDI ENDONUCLEASE SUBUNIT"/>
    <property type="match status" value="1"/>
</dbReference>
<evidence type="ECO:0000256" key="4">
    <source>
        <dbReference type="ARBA" id="ARBA00022722"/>
    </source>
</evidence>
<dbReference type="GO" id="GO:0009035">
    <property type="term" value="F:type I site-specific deoxyribonuclease activity"/>
    <property type="evidence" value="ECO:0007669"/>
    <property type="project" value="UniProtKB-EC"/>
</dbReference>
<organism evidence="12 13">
    <name type="scientific">Methanochimaera problematica</name>
    <dbReference type="NCBI Taxonomy" id="2609417"/>
    <lineage>
        <taxon>Archaea</taxon>
        <taxon>Methanobacteriati</taxon>
        <taxon>Methanobacteriota</taxon>
        <taxon>Stenosarchaea group</taxon>
        <taxon>Methanomicrobia</taxon>
        <taxon>Methanomicrobiales</taxon>
        <taxon>Methanomicrobiaceae</taxon>
        <taxon>Methanochimaera</taxon>
    </lineage>
</organism>
<keyword evidence="4" id="KW-0540">Nuclease</keyword>
<dbReference type="AlphaFoldDB" id="A0AA97F9P8"/>
<keyword evidence="13" id="KW-1185">Reference proteome</keyword>
<dbReference type="InterPro" id="IPR055180">
    <property type="entry name" value="HsdR_RecA-like_helicase_dom_2"/>
</dbReference>
<evidence type="ECO:0000256" key="2">
    <source>
        <dbReference type="ARBA" id="ARBA00008598"/>
    </source>
</evidence>
<dbReference type="InterPro" id="IPR040980">
    <property type="entry name" value="SWI2_SNF2"/>
</dbReference>
<evidence type="ECO:0000313" key="13">
    <source>
        <dbReference type="Proteomes" id="UP001301797"/>
    </source>
</evidence>
<keyword evidence="9" id="KW-0067">ATP-binding</keyword>
<name>A0AA97F9P8_9EURY</name>
<dbReference type="InterPro" id="IPR014001">
    <property type="entry name" value="Helicase_ATP-bd"/>
</dbReference>
<sequence>MSANSAYSEDTLVEQPAIRLFEELGWQTQNCFDETFKTGGGSCGRETTSEVILIKRLIPALERLNPTLPAEALDIAVEELVRDRSKMSPVAANREVYELLKNGVRVRFRNDAGGYETENVKVIDWRNPDNNDFFLASQLWITGELYKRRTDLLGFVNGIPLVFIELKASHRNLKSAFDDNLTDYKTAIPQLFWYNALLILSNGSESRIGSITSSWEYFSDWKRINSEGEAGVISLDTIIRGTCERDRLLDIIENFTLFTDIRGGIIKIVAKNHQYLGVNNAIKSLRQARENKGRLGVFWHTQGSGKSISMIFFTQKILRTVPGNWTFLVVTDRQELDDQIYKNFVNSGAITEKEAQASSGENLRQLLSEDHRYVFTLIQKFRTEKGAVYQKISDRDDIIVITDEAHRSQYDTFAINMRNAIPNAAFIGFTGTPLLVGEEKTKEVFGDYVSIYDFKQSIEDGATVPLYYENRRPELQLINPDLNEQMAAIIDETNLDEESEKKLEREFAREYHLITRDDRLEKVAEDLVDHFMGRGIRGKAMVISIDKATAVIMHEKVRKYWDLYLRKLKVKSKTARGEELNGLKETIAYMEGIDMAVVVSQSQNEIPDMQKKGIDIIPHRKRMVNEDLDKKFKDPKDPFSIVFVCAMWMTGFDVPSCSTIYLDKPMRNHTLMQTIARANRVFPDKENGLIVDYIGIFRNLQKALAIYAPGRDDGKKLPIGDKTILVEKLREAISKTRVFCEKLGIDVDSAIKNNEFKLIKTLDESADKILVNDESKSQYLAHAAIVSRLFKAIKPDPAVVELQPACTFFLILAEKINSYKPVADISKVMDKVEKLLDKSTAAKGYEIKEGKPVYIAQLNVDDLRKRFKMTQQKRTEAEILKNILELKTRKMIRVNRTRMDFLRKLNEMIDAYNNGSKNVEEFFEDLCSFTDELNEEDQRSIKENLTEEELIIFDLLIKPEMKLSKKEEAEVKKVAKDLLMTMKQNKLVLDWRKRQQSRAEVRVCIDEILDQLPRAYTPEIYQEKCDIIYQHVFDSYSGEGAGVYESY</sequence>
<dbReference type="CDD" id="cd18800">
    <property type="entry name" value="SF2_C_EcoR124I-like"/>
    <property type="match status" value="1"/>
</dbReference>
<keyword evidence="5" id="KW-0547">Nucleotide-binding</keyword>